<evidence type="ECO:0000259" key="1">
    <source>
        <dbReference type="Pfam" id="PF02016"/>
    </source>
</evidence>
<sequence length="173" mass="18849">MAIKPLALQRGDTIGIVTLGSPLAAERINACIAYLQSMGLQVLLGRYVYAENGFLAGSDQQRAEDLMSMFTNPRVKMILPVRGGVGVEGILPYLDYSVIKANPKLISGYSDITILLNVLYQYADIVTLHSLLLLDFRANTPPYNFEQFFTATSSTAVPRPLVNPPGMPLTGKV</sequence>
<gene>
    <name evidence="2" type="ORF">K0U00_27290</name>
</gene>
<evidence type="ECO:0000313" key="2">
    <source>
        <dbReference type="EMBL" id="MBW7457751.1"/>
    </source>
</evidence>
<dbReference type="Proteomes" id="UP001519887">
    <property type="component" value="Unassembled WGS sequence"/>
</dbReference>
<reference evidence="2 3" key="1">
    <citation type="submission" date="2021-07" db="EMBL/GenBank/DDBJ databases">
        <title>Paenibacillus radiodurans sp. nov., isolated from the southeastern edge of Tengger Desert.</title>
        <authorList>
            <person name="Zhang G."/>
        </authorList>
    </citation>
    <scope>NUCLEOTIDE SEQUENCE [LARGE SCALE GENOMIC DNA]</scope>
    <source>
        <strain evidence="2 3">CCM 7311</strain>
    </source>
</reference>
<dbReference type="Pfam" id="PF02016">
    <property type="entry name" value="Peptidase_S66"/>
    <property type="match status" value="1"/>
</dbReference>
<dbReference type="PANTHER" id="PTHR30237">
    <property type="entry name" value="MURAMOYLTETRAPEPTIDE CARBOXYPEPTIDASE"/>
    <property type="match status" value="1"/>
</dbReference>
<evidence type="ECO:0000313" key="3">
    <source>
        <dbReference type="Proteomes" id="UP001519887"/>
    </source>
</evidence>
<dbReference type="InterPro" id="IPR003507">
    <property type="entry name" value="S66_fam"/>
</dbReference>
<dbReference type="EMBL" id="JAHZIK010000952">
    <property type="protein sequence ID" value="MBW7457751.1"/>
    <property type="molecule type" value="Genomic_DNA"/>
</dbReference>
<protein>
    <submittedName>
        <fullName evidence="2">LD-carboxypeptidase</fullName>
    </submittedName>
</protein>
<comment type="caution">
    <text evidence="2">The sequence shown here is derived from an EMBL/GenBank/DDBJ whole genome shotgun (WGS) entry which is preliminary data.</text>
</comment>
<dbReference type="InterPro" id="IPR029062">
    <property type="entry name" value="Class_I_gatase-like"/>
</dbReference>
<dbReference type="InterPro" id="IPR027478">
    <property type="entry name" value="LdcA_N"/>
</dbReference>
<dbReference type="InterPro" id="IPR040449">
    <property type="entry name" value="Peptidase_S66_N"/>
</dbReference>
<name>A0ABS7C9Z9_9BACL</name>
<feature type="domain" description="LD-carboxypeptidase N-terminal" evidence="1">
    <location>
        <begin position="14"/>
        <end position="129"/>
    </location>
</feature>
<dbReference type="Gene3D" id="3.40.50.10740">
    <property type="entry name" value="Class I glutamine amidotransferase-like"/>
    <property type="match status" value="1"/>
</dbReference>
<feature type="non-terminal residue" evidence="2">
    <location>
        <position position="173"/>
    </location>
</feature>
<dbReference type="CDD" id="cd07025">
    <property type="entry name" value="Peptidase_S66"/>
    <property type="match status" value="1"/>
</dbReference>
<proteinExistence type="predicted"/>
<organism evidence="2 3">
    <name type="scientific">Paenibacillus sepulcri</name>
    <dbReference type="NCBI Taxonomy" id="359917"/>
    <lineage>
        <taxon>Bacteria</taxon>
        <taxon>Bacillati</taxon>
        <taxon>Bacillota</taxon>
        <taxon>Bacilli</taxon>
        <taxon>Bacillales</taxon>
        <taxon>Paenibacillaceae</taxon>
        <taxon>Paenibacillus</taxon>
    </lineage>
</organism>
<dbReference type="PANTHER" id="PTHR30237:SF2">
    <property type="entry name" value="MUREIN TETRAPEPTIDE CARBOXYPEPTIDASE"/>
    <property type="match status" value="1"/>
</dbReference>
<dbReference type="SUPFAM" id="SSF52317">
    <property type="entry name" value="Class I glutamine amidotransferase-like"/>
    <property type="match status" value="1"/>
</dbReference>
<keyword evidence="3" id="KW-1185">Reference proteome</keyword>
<accession>A0ABS7C9Z9</accession>